<sequence length="381" mass="43021">MTQTQDAQPVRQPKPARRRWLSFSIRGLMLFTLLVSCLLGWIGRDLYRARAEESLVYDIQLNGGRTRYDYVYEVPPPAHLCLVRIELKQREPNGHWLARKILGKNIYSYITIADLRWADDANLVLPRIATFSRLEELSIANIALTDASIEAISRLRKLKSITLDDVQITPDQMQRIAAIDSLDTLYLTGNSATDAVIEQVARFKNLRDLTLRSTTLSDHALVSLARAQSLEQIRIDDSKQITNDGLVALLDLPKLESFSANGTSITNFCASTLAKMPVLRDARISADDPDVDFGDWRSYELSPLDGCDRSISIMKDTIWLNTKQPIDDTFVNNYQPPPSRPLPPLKEPLPPAFADVYNDPFVPFDAEAKTTKSLEMKDPFQ</sequence>
<dbReference type="GO" id="GO:0031146">
    <property type="term" value="P:SCF-dependent proteasomal ubiquitin-dependent protein catabolic process"/>
    <property type="evidence" value="ECO:0007669"/>
    <property type="project" value="TreeGrafter"/>
</dbReference>
<dbReference type="Proteomes" id="UP000238322">
    <property type="component" value="Unassembled WGS sequence"/>
</dbReference>
<dbReference type="InterPro" id="IPR032675">
    <property type="entry name" value="LRR_dom_sf"/>
</dbReference>
<dbReference type="RefSeq" id="WP_105331350.1">
    <property type="nucleotide sequence ID" value="NZ_PUHY01000012.1"/>
</dbReference>
<feature type="transmembrane region" description="Helical" evidence="1">
    <location>
        <begin position="20"/>
        <end position="42"/>
    </location>
</feature>
<dbReference type="PANTHER" id="PTHR13318:SF105">
    <property type="entry name" value="F-BOX_LRR-REPEAT PROTEIN 3"/>
    <property type="match status" value="1"/>
</dbReference>
<name>A0A2S8FJK0_9BACT</name>
<organism evidence="2 3">
    <name type="scientific">Blastopirellula marina</name>
    <dbReference type="NCBI Taxonomy" id="124"/>
    <lineage>
        <taxon>Bacteria</taxon>
        <taxon>Pseudomonadati</taxon>
        <taxon>Planctomycetota</taxon>
        <taxon>Planctomycetia</taxon>
        <taxon>Pirellulales</taxon>
        <taxon>Pirellulaceae</taxon>
        <taxon>Blastopirellula</taxon>
    </lineage>
</organism>
<reference evidence="2 3" key="1">
    <citation type="submission" date="2018-02" db="EMBL/GenBank/DDBJ databases">
        <title>Comparative genomes isolates from brazilian mangrove.</title>
        <authorList>
            <person name="Araujo J.E."/>
            <person name="Taketani R.G."/>
            <person name="Silva M.C.P."/>
            <person name="Loureco M.V."/>
            <person name="Andreote F.D."/>
        </authorList>
    </citation>
    <scope>NUCLEOTIDE SEQUENCE [LARGE SCALE GENOMIC DNA]</scope>
    <source>
        <strain evidence="2 3">Hex-1 MGV</strain>
    </source>
</reference>
<dbReference type="EMBL" id="PUHY01000012">
    <property type="protein sequence ID" value="PQO32337.1"/>
    <property type="molecule type" value="Genomic_DNA"/>
</dbReference>
<keyword evidence="1" id="KW-0472">Membrane</keyword>
<comment type="caution">
    <text evidence="2">The sequence shown here is derived from an EMBL/GenBank/DDBJ whole genome shotgun (WGS) entry which is preliminary data.</text>
</comment>
<accession>A0A2S8FJK0</accession>
<dbReference type="PANTHER" id="PTHR13318">
    <property type="entry name" value="PARTNER OF PAIRED, ISOFORM B-RELATED"/>
    <property type="match status" value="1"/>
</dbReference>
<proteinExistence type="predicted"/>
<evidence type="ECO:0000313" key="2">
    <source>
        <dbReference type="EMBL" id="PQO32337.1"/>
    </source>
</evidence>
<keyword evidence="1" id="KW-0812">Transmembrane</keyword>
<evidence type="ECO:0008006" key="4">
    <source>
        <dbReference type="Google" id="ProtNLM"/>
    </source>
</evidence>
<evidence type="ECO:0000256" key="1">
    <source>
        <dbReference type="SAM" id="Phobius"/>
    </source>
</evidence>
<dbReference type="SUPFAM" id="SSF52047">
    <property type="entry name" value="RNI-like"/>
    <property type="match status" value="1"/>
</dbReference>
<evidence type="ECO:0000313" key="3">
    <source>
        <dbReference type="Proteomes" id="UP000238322"/>
    </source>
</evidence>
<dbReference type="Gene3D" id="3.80.10.10">
    <property type="entry name" value="Ribonuclease Inhibitor"/>
    <property type="match status" value="2"/>
</dbReference>
<gene>
    <name evidence="2" type="ORF">C5Y83_19115</name>
</gene>
<dbReference type="AlphaFoldDB" id="A0A2S8FJK0"/>
<dbReference type="GO" id="GO:0019005">
    <property type="term" value="C:SCF ubiquitin ligase complex"/>
    <property type="evidence" value="ECO:0007669"/>
    <property type="project" value="TreeGrafter"/>
</dbReference>
<keyword evidence="1" id="KW-1133">Transmembrane helix</keyword>
<protein>
    <recommendedName>
        <fullName evidence="4">Leucine Rich repeats (2 copies)</fullName>
    </recommendedName>
</protein>
<dbReference type="OrthoDB" id="232968at2"/>